<organism evidence="4 5">
    <name type="scientific">Quercus suber</name>
    <name type="common">Cork oak</name>
    <dbReference type="NCBI Taxonomy" id="58331"/>
    <lineage>
        <taxon>Eukaryota</taxon>
        <taxon>Viridiplantae</taxon>
        <taxon>Streptophyta</taxon>
        <taxon>Embryophyta</taxon>
        <taxon>Tracheophyta</taxon>
        <taxon>Spermatophyta</taxon>
        <taxon>Magnoliopsida</taxon>
        <taxon>eudicotyledons</taxon>
        <taxon>Gunneridae</taxon>
        <taxon>Pentapetalae</taxon>
        <taxon>rosids</taxon>
        <taxon>fabids</taxon>
        <taxon>Fagales</taxon>
        <taxon>Fagaceae</taxon>
        <taxon>Quercus</taxon>
    </lineage>
</organism>
<dbReference type="Pfam" id="PF02926">
    <property type="entry name" value="THUMP"/>
    <property type="match status" value="1"/>
</dbReference>
<evidence type="ECO:0000313" key="4">
    <source>
        <dbReference type="EMBL" id="KAK7843459.1"/>
    </source>
</evidence>
<dbReference type="PANTHER" id="PTHR13452">
    <property type="entry name" value="THUMP DOMAIN CONTAINING PROTEIN 1-RELATED"/>
    <property type="match status" value="1"/>
</dbReference>
<dbReference type="PANTHER" id="PTHR13452:SF10">
    <property type="entry name" value="THUMP DOMAIN-CONTAINING PROTEIN 1"/>
    <property type="match status" value="1"/>
</dbReference>
<dbReference type="InterPro" id="IPR040183">
    <property type="entry name" value="THUMPD1-like"/>
</dbReference>
<feature type="compositionally biased region" description="Basic and acidic residues" evidence="2">
    <location>
        <begin position="90"/>
        <end position="104"/>
    </location>
</feature>
<dbReference type="AlphaFoldDB" id="A0AAW0KW51"/>
<dbReference type="PROSITE" id="PS51165">
    <property type="entry name" value="THUMP"/>
    <property type="match status" value="1"/>
</dbReference>
<evidence type="ECO:0000313" key="5">
    <source>
        <dbReference type="Proteomes" id="UP000237347"/>
    </source>
</evidence>
<dbReference type="SUPFAM" id="SSF143437">
    <property type="entry name" value="THUMP domain-like"/>
    <property type="match status" value="1"/>
</dbReference>
<dbReference type="InterPro" id="IPR004114">
    <property type="entry name" value="THUMP_dom"/>
</dbReference>
<keyword evidence="5" id="KW-1185">Reference proteome</keyword>
<dbReference type="Gene3D" id="3.30.2300.10">
    <property type="entry name" value="THUMP superfamily"/>
    <property type="match status" value="1"/>
</dbReference>
<evidence type="ECO:0000256" key="1">
    <source>
        <dbReference type="PROSITE-ProRule" id="PRU00529"/>
    </source>
</evidence>
<feature type="region of interest" description="Disordered" evidence="2">
    <location>
        <begin position="83"/>
        <end position="148"/>
    </location>
</feature>
<keyword evidence="1" id="KW-0694">RNA-binding</keyword>
<dbReference type="SMART" id="SM00981">
    <property type="entry name" value="THUMP"/>
    <property type="match status" value="1"/>
</dbReference>
<comment type="caution">
    <text evidence="4">The sequence shown here is derived from an EMBL/GenBank/DDBJ whole genome shotgun (WGS) entry which is preliminary data.</text>
</comment>
<dbReference type="FunFam" id="3.30.2300.10:FF:000001">
    <property type="entry name" value="THUMP domain-containing protein 1"/>
    <property type="match status" value="1"/>
</dbReference>
<reference evidence="4 5" key="1">
    <citation type="journal article" date="2018" name="Sci. Data">
        <title>The draft genome sequence of cork oak.</title>
        <authorList>
            <person name="Ramos A.M."/>
            <person name="Usie A."/>
            <person name="Barbosa P."/>
            <person name="Barros P.M."/>
            <person name="Capote T."/>
            <person name="Chaves I."/>
            <person name="Simoes F."/>
            <person name="Abreu I."/>
            <person name="Carrasquinho I."/>
            <person name="Faro C."/>
            <person name="Guimaraes J.B."/>
            <person name="Mendonca D."/>
            <person name="Nobrega F."/>
            <person name="Rodrigues L."/>
            <person name="Saibo N.J.M."/>
            <person name="Varela M.C."/>
            <person name="Egas C."/>
            <person name="Matos J."/>
            <person name="Miguel C.M."/>
            <person name="Oliveira M.M."/>
            <person name="Ricardo C.P."/>
            <person name="Goncalves S."/>
        </authorList>
    </citation>
    <scope>NUCLEOTIDE SEQUENCE [LARGE SCALE GENOMIC DNA]</scope>
    <source>
        <strain evidence="5">cv. HL8</strain>
    </source>
</reference>
<sequence>MGTENKSKSRTNDNRGNNSRKRKPRYLPHNKAVKKKGAYPLRPGVQGFFITCDGGRERQASHEAINVIDSFYEELVRGKDSDAINQESDPQTKDDMNHGNQTEEKDNDNDGDDKNDENQPDNDNNGDGKNHENQPKETEEPPAKKQCVETVATKSVIHAKVEEKSIDKLIEAELEELGDKNKRRFFKLDTSCNGVVFIQMRKRDGEPSPINIVQHMMTSLASTRKHMSRFILRILPIEVACYASEEEISRAIKPLVAEYFPVETQNPQKFAVLYEARANSGIDRMKIINAVAKSIPGPHKVDLKNPDKSIVVEIVKTVCLIGVVEKYKELAKYNIRQLTSSQP</sequence>
<dbReference type="CDD" id="cd11717">
    <property type="entry name" value="THUMP_THUMPD1_like"/>
    <property type="match status" value="1"/>
</dbReference>
<dbReference type="Proteomes" id="UP000237347">
    <property type="component" value="Unassembled WGS sequence"/>
</dbReference>
<accession>A0AAW0KW51</accession>
<dbReference type="GO" id="GO:0006400">
    <property type="term" value="P:tRNA modification"/>
    <property type="evidence" value="ECO:0007669"/>
    <property type="project" value="InterPro"/>
</dbReference>
<feature type="domain" description="THUMP" evidence="3">
    <location>
        <begin position="219"/>
        <end position="325"/>
    </location>
</feature>
<dbReference type="GO" id="GO:0003723">
    <property type="term" value="F:RNA binding"/>
    <property type="evidence" value="ECO:0007669"/>
    <property type="project" value="UniProtKB-UniRule"/>
</dbReference>
<proteinExistence type="predicted"/>
<evidence type="ECO:0000259" key="3">
    <source>
        <dbReference type="PROSITE" id="PS51165"/>
    </source>
</evidence>
<feature type="compositionally biased region" description="Acidic residues" evidence="2">
    <location>
        <begin position="105"/>
        <end position="120"/>
    </location>
</feature>
<protein>
    <submittedName>
        <fullName evidence="4">Thump domain-containing protein 1 like protein</fullName>
    </submittedName>
</protein>
<evidence type="ECO:0000256" key="2">
    <source>
        <dbReference type="SAM" id="MobiDB-lite"/>
    </source>
</evidence>
<name>A0AAW0KW51_QUESU</name>
<gene>
    <name evidence="4" type="ORF">CFP56_012592</name>
</gene>
<feature type="region of interest" description="Disordered" evidence="2">
    <location>
        <begin position="1"/>
        <end position="44"/>
    </location>
</feature>
<feature type="compositionally biased region" description="Basic residues" evidence="2">
    <location>
        <begin position="18"/>
        <end position="37"/>
    </location>
</feature>
<feature type="compositionally biased region" description="Basic and acidic residues" evidence="2">
    <location>
        <begin position="1"/>
        <end position="13"/>
    </location>
</feature>
<feature type="compositionally biased region" description="Basic and acidic residues" evidence="2">
    <location>
        <begin position="126"/>
        <end position="147"/>
    </location>
</feature>
<dbReference type="EMBL" id="PKMF04000204">
    <property type="protein sequence ID" value="KAK7843459.1"/>
    <property type="molecule type" value="Genomic_DNA"/>
</dbReference>